<dbReference type="KEGG" id="brq:CIT40_06845"/>
<keyword evidence="1" id="KW-0472">Membrane</keyword>
<dbReference type="AlphaFoldDB" id="A0A2U8PPW0"/>
<feature type="transmembrane region" description="Helical" evidence="1">
    <location>
        <begin position="286"/>
        <end position="310"/>
    </location>
</feature>
<reference evidence="2 3" key="2">
    <citation type="journal article" date="2019" name="Int. J. Syst. Evol. Microbiol.">
        <title>Description and complete genome sequence of Bradyrhizobium amphicarpaeae sp. nov., harbouring photosystem and nitrogen-fixation genes.</title>
        <authorList>
            <person name="Bromfield E.S.P."/>
            <person name="Cloutier S."/>
            <person name="Nguyen H.D.T."/>
        </authorList>
    </citation>
    <scope>NUCLEOTIDE SEQUENCE [LARGE SCALE GENOMIC DNA]</scope>
    <source>
        <strain evidence="2 3">39S1MB</strain>
    </source>
</reference>
<protein>
    <submittedName>
        <fullName evidence="2">Uncharacterized protein</fullName>
    </submittedName>
</protein>
<feature type="transmembrane region" description="Helical" evidence="1">
    <location>
        <begin position="208"/>
        <end position="229"/>
    </location>
</feature>
<reference evidence="2 3" key="1">
    <citation type="journal article" date="2017" name="Syst. Appl. Microbiol.">
        <title>Soybeans inoculated with root zone soils of Canadian native legumes harbour diverse and novel Bradyrhizobium spp. that possess agricultural potential.</title>
        <authorList>
            <person name="Bromfield E.S.P."/>
            <person name="Cloutier S."/>
            <person name="Tambong J.T."/>
            <person name="Tran Thi T.V."/>
        </authorList>
    </citation>
    <scope>NUCLEOTIDE SEQUENCE [LARGE SCALE GENOMIC DNA]</scope>
    <source>
        <strain evidence="2 3">39S1MB</strain>
    </source>
</reference>
<dbReference type="Proteomes" id="UP000215884">
    <property type="component" value="Chromosome"/>
</dbReference>
<sequence length="319" mass="34967">MSYDKVMLHLSLRFPRAWRARADLILLLCILLYASTGFLLKMQQIAAPDSKQGRALVGLVASLASLGAAGFWLYSISKSLRLREIIRESNHPLFATIFLGSALLLGPIIWVLYPVLKAAMFQIAISQQLGRQPQMDRDVSVAILAIFYWFIFLVVGTTFVKSLLLSSSKWVFGAWLLSAFWLYSWLIIVAVLANLASSMPGLVYIGEAMGNLVVALPFLLYSLLAFPALRDLATGVQTSAGLLSALCLPNVILTLAITLLAYEVGAHVEILNAAAVKLLPVVSLEVMLWGAVAIVLCLFVVLSELSFYFVHRLALLPRA</sequence>
<proteinExistence type="predicted"/>
<keyword evidence="1" id="KW-1133">Transmembrane helix</keyword>
<feature type="transmembrane region" description="Helical" evidence="1">
    <location>
        <begin position="241"/>
        <end position="262"/>
    </location>
</feature>
<feature type="transmembrane region" description="Helical" evidence="1">
    <location>
        <begin position="21"/>
        <end position="40"/>
    </location>
</feature>
<dbReference type="RefSeq" id="WP_094892690.1">
    <property type="nucleotide sequence ID" value="NZ_CP029426.2"/>
</dbReference>
<gene>
    <name evidence="2" type="ORF">CIT40_06845</name>
</gene>
<feature type="transmembrane region" description="Helical" evidence="1">
    <location>
        <begin position="139"/>
        <end position="160"/>
    </location>
</feature>
<accession>A0A2U8PPW0</accession>
<feature type="transmembrane region" description="Helical" evidence="1">
    <location>
        <begin position="52"/>
        <end position="73"/>
    </location>
</feature>
<feature type="transmembrane region" description="Helical" evidence="1">
    <location>
        <begin position="172"/>
        <end position="196"/>
    </location>
</feature>
<evidence type="ECO:0000313" key="2">
    <source>
        <dbReference type="EMBL" id="AWL99773.1"/>
    </source>
</evidence>
<name>A0A2U8PPW0_9BRAD</name>
<feature type="transmembrane region" description="Helical" evidence="1">
    <location>
        <begin position="93"/>
        <end position="113"/>
    </location>
</feature>
<organism evidence="2 3">
    <name type="scientific">Bradyrhizobium amphicarpaeae</name>
    <dbReference type="NCBI Taxonomy" id="1404768"/>
    <lineage>
        <taxon>Bacteria</taxon>
        <taxon>Pseudomonadati</taxon>
        <taxon>Pseudomonadota</taxon>
        <taxon>Alphaproteobacteria</taxon>
        <taxon>Hyphomicrobiales</taxon>
        <taxon>Nitrobacteraceae</taxon>
        <taxon>Bradyrhizobium</taxon>
    </lineage>
</organism>
<keyword evidence="1" id="KW-0812">Transmembrane</keyword>
<dbReference type="EMBL" id="CP029426">
    <property type="protein sequence ID" value="AWL99773.1"/>
    <property type="molecule type" value="Genomic_DNA"/>
</dbReference>
<evidence type="ECO:0000256" key="1">
    <source>
        <dbReference type="SAM" id="Phobius"/>
    </source>
</evidence>
<keyword evidence="3" id="KW-1185">Reference proteome</keyword>
<evidence type="ECO:0000313" key="3">
    <source>
        <dbReference type="Proteomes" id="UP000215884"/>
    </source>
</evidence>